<evidence type="ECO:0000256" key="2">
    <source>
        <dbReference type="ARBA" id="ARBA00008193"/>
    </source>
</evidence>
<reference evidence="9 10" key="1">
    <citation type="submission" date="2018-03" db="EMBL/GenBank/DDBJ databases">
        <title>Whole genome sequencing of Histamine producing bacteria.</title>
        <authorList>
            <person name="Butler K."/>
        </authorList>
    </citation>
    <scope>NUCLEOTIDE SEQUENCE [LARGE SCALE GENOMIC DNA]</scope>
    <source>
        <strain evidence="9 10">DSM 19138</strain>
    </source>
</reference>
<keyword evidence="5 7" id="KW-1133">Transmembrane helix</keyword>
<dbReference type="GO" id="GO:0005886">
    <property type="term" value="C:plasma membrane"/>
    <property type="evidence" value="ECO:0007669"/>
    <property type="project" value="UniProtKB-SubCell"/>
</dbReference>
<feature type="transmembrane region" description="Helical" evidence="7">
    <location>
        <begin position="173"/>
        <end position="190"/>
    </location>
</feature>
<protein>
    <recommendedName>
        <fullName evidence="8">Glycine transporter domain-containing protein</fullName>
    </recommendedName>
</protein>
<evidence type="ECO:0000256" key="7">
    <source>
        <dbReference type="SAM" id="Phobius"/>
    </source>
</evidence>
<comment type="caution">
    <text evidence="9">The sequence shown here is derived from an EMBL/GenBank/DDBJ whole genome shotgun (WGS) entry which is preliminary data.</text>
</comment>
<feature type="domain" description="Glycine transporter" evidence="8">
    <location>
        <begin position="5"/>
        <end position="78"/>
    </location>
</feature>
<comment type="subcellular location">
    <subcellularLocation>
        <location evidence="1">Cell membrane</location>
        <topology evidence="1">Multi-pass membrane protein</topology>
    </subcellularLocation>
</comment>
<dbReference type="Proteomes" id="UP000241346">
    <property type="component" value="Unassembled WGS sequence"/>
</dbReference>
<dbReference type="InterPro" id="IPR005115">
    <property type="entry name" value="Gly_transporter"/>
</dbReference>
<evidence type="ECO:0000313" key="9">
    <source>
        <dbReference type="EMBL" id="PSW04762.1"/>
    </source>
</evidence>
<keyword evidence="6 7" id="KW-0472">Membrane</keyword>
<feature type="domain" description="Glycine transporter" evidence="8">
    <location>
        <begin position="92"/>
        <end position="163"/>
    </location>
</feature>
<evidence type="ECO:0000256" key="6">
    <source>
        <dbReference type="ARBA" id="ARBA00023136"/>
    </source>
</evidence>
<dbReference type="PANTHER" id="PTHR30506">
    <property type="entry name" value="INNER MEMBRANE PROTEIN"/>
    <property type="match status" value="1"/>
</dbReference>
<dbReference type="EMBL" id="PYMB01000038">
    <property type="protein sequence ID" value="PSW04762.1"/>
    <property type="molecule type" value="Genomic_DNA"/>
</dbReference>
<feature type="transmembrane region" description="Helical" evidence="7">
    <location>
        <begin position="30"/>
        <end position="58"/>
    </location>
</feature>
<dbReference type="OrthoDB" id="9791874at2"/>
<accession>A0A2T3MXS0</accession>
<organism evidence="9 10">
    <name type="scientific">Photobacterium rosenbergii</name>
    <dbReference type="NCBI Taxonomy" id="294936"/>
    <lineage>
        <taxon>Bacteria</taxon>
        <taxon>Pseudomonadati</taxon>
        <taxon>Pseudomonadota</taxon>
        <taxon>Gammaproteobacteria</taxon>
        <taxon>Vibrionales</taxon>
        <taxon>Vibrionaceae</taxon>
        <taxon>Photobacterium</taxon>
    </lineage>
</organism>
<proteinExistence type="inferred from homology"/>
<feature type="transmembrane region" description="Helical" evidence="7">
    <location>
        <begin position="64"/>
        <end position="82"/>
    </location>
</feature>
<gene>
    <name evidence="9" type="ORF">C9J01_28035</name>
</gene>
<evidence type="ECO:0000256" key="4">
    <source>
        <dbReference type="ARBA" id="ARBA00022692"/>
    </source>
</evidence>
<feature type="transmembrane region" description="Helical" evidence="7">
    <location>
        <begin position="149"/>
        <end position="167"/>
    </location>
</feature>
<feature type="transmembrane region" description="Helical" evidence="7">
    <location>
        <begin position="6"/>
        <end position="23"/>
    </location>
</feature>
<evidence type="ECO:0000313" key="10">
    <source>
        <dbReference type="Proteomes" id="UP000241346"/>
    </source>
</evidence>
<evidence type="ECO:0000256" key="5">
    <source>
        <dbReference type="ARBA" id="ARBA00022989"/>
    </source>
</evidence>
<feature type="transmembrane region" description="Helical" evidence="7">
    <location>
        <begin position="118"/>
        <end position="137"/>
    </location>
</feature>
<dbReference type="AlphaFoldDB" id="A0A2T3MXS0"/>
<dbReference type="RefSeq" id="WP_107301355.1">
    <property type="nucleotide sequence ID" value="NZ_PYMB01000038.1"/>
</dbReference>
<name>A0A2T3MXS0_9GAMM</name>
<evidence type="ECO:0000259" key="8">
    <source>
        <dbReference type="Pfam" id="PF03458"/>
    </source>
</evidence>
<dbReference type="Pfam" id="PF03458">
    <property type="entry name" value="Gly_transporter"/>
    <property type="match status" value="2"/>
</dbReference>
<dbReference type="PANTHER" id="PTHR30506:SF3">
    <property type="entry name" value="UPF0126 INNER MEMBRANE PROTEIN YADS-RELATED"/>
    <property type="match status" value="1"/>
</dbReference>
<evidence type="ECO:0000256" key="3">
    <source>
        <dbReference type="ARBA" id="ARBA00022475"/>
    </source>
</evidence>
<comment type="similarity">
    <text evidence="2">Belongs to the UPF0126 family.</text>
</comment>
<sequence>MPFYLLDMFGTAVFALSGVLLANQLKLEPFGVVVLAGVTAIGGGTIRDMALGATPVFWINDTNYLWVIFTTCLISMIALHLPRTMSPKLLPLADAIGLAVFVAIGVEKALRYSASPMVAVIMGVVTGCGGGIIRDLLVHELPMALRTKLYATSCVMGGVIHTVVLSIPINSTIATLAGISTTLVIRFAAIR</sequence>
<evidence type="ECO:0000256" key="1">
    <source>
        <dbReference type="ARBA" id="ARBA00004651"/>
    </source>
</evidence>
<keyword evidence="3" id="KW-1003">Cell membrane</keyword>
<feature type="transmembrane region" description="Helical" evidence="7">
    <location>
        <begin position="89"/>
        <end position="106"/>
    </location>
</feature>
<keyword evidence="4 7" id="KW-0812">Transmembrane</keyword>